<evidence type="ECO:0000313" key="8">
    <source>
        <dbReference type="Proteomes" id="UP001470230"/>
    </source>
</evidence>
<reference evidence="7 8" key="1">
    <citation type="submission" date="2024-04" db="EMBL/GenBank/DDBJ databases">
        <title>Tritrichomonas musculus Genome.</title>
        <authorList>
            <person name="Alves-Ferreira E."/>
            <person name="Grigg M."/>
            <person name="Lorenzi H."/>
            <person name="Galac M."/>
        </authorList>
    </citation>
    <scope>NUCLEOTIDE SEQUENCE [LARGE SCALE GENOMIC DNA]</scope>
    <source>
        <strain evidence="7 8">EAF2021</strain>
    </source>
</reference>
<feature type="compositionally biased region" description="Low complexity" evidence="5">
    <location>
        <begin position="160"/>
        <end position="169"/>
    </location>
</feature>
<name>A0ABR2KR98_9EUKA</name>
<feature type="region of interest" description="Disordered" evidence="5">
    <location>
        <begin position="146"/>
        <end position="184"/>
    </location>
</feature>
<dbReference type="EMBL" id="JAPFFF010000003">
    <property type="protein sequence ID" value="KAK8893457.1"/>
    <property type="molecule type" value="Genomic_DNA"/>
</dbReference>
<feature type="transmembrane region" description="Helical" evidence="6">
    <location>
        <begin position="6"/>
        <end position="27"/>
    </location>
</feature>
<evidence type="ECO:0000313" key="7">
    <source>
        <dbReference type="EMBL" id="KAK8893457.1"/>
    </source>
</evidence>
<evidence type="ECO:0000256" key="1">
    <source>
        <dbReference type="ARBA" id="ARBA00004141"/>
    </source>
</evidence>
<protein>
    <recommendedName>
        <fullName evidence="9">COPI associated protein</fullName>
    </recommendedName>
</protein>
<sequence length="184" mass="19818">MQASQIIQICAIIVDIFGIIAAIVHLCSDGIGFVGIIRALFTIALGVFLLMGELYIFSFFRYFGFIFKNWGKALAYLFMGAALFANSGFGLFVAIIFWIIAIAYFILGFIVKQVSYPVFQGGCKGSPPPSMSLDSSEIYANNEKQMDIGHKHGGGDKGGNDNADTGNTAPAQSPPAVEDPNNEI</sequence>
<keyword evidence="8" id="KW-1185">Reference proteome</keyword>
<comment type="subcellular location">
    <subcellularLocation>
        <location evidence="1">Membrane</location>
        <topology evidence="1">Multi-pass membrane protein</topology>
    </subcellularLocation>
</comment>
<feature type="transmembrane region" description="Helical" evidence="6">
    <location>
        <begin position="39"/>
        <end position="62"/>
    </location>
</feature>
<keyword evidence="4 6" id="KW-0472">Membrane</keyword>
<keyword evidence="2 6" id="KW-0812">Transmembrane</keyword>
<organism evidence="7 8">
    <name type="scientific">Tritrichomonas musculus</name>
    <dbReference type="NCBI Taxonomy" id="1915356"/>
    <lineage>
        <taxon>Eukaryota</taxon>
        <taxon>Metamonada</taxon>
        <taxon>Parabasalia</taxon>
        <taxon>Tritrichomonadida</taxon>
        <taxon>Tritrichomonadidae</taxon>
        <taxon>Tritrichomonas</taxon>
    </lineage>
</organism>
<feature type="transmembrane region" description="Helical" evidence="6">
    <location>
        <begin position="74"/>
        <end position="107"/>
    </location>
</feature>
<evidence type="ECO:0000256" key="2">
    <source>
        <dbReference type="ARBA" id="ARBA00022692"/>
    </source>
</evidence>
<accession>A0ABR2KR98</accession>
<evidence type="ECO:0000256" key="5">
    <source>
        <dbReference type="SAM" id="MobiDB-lite"/>
    </source>
</evidence>
<gene>
    <name evidence="7" type="ORF">M9Y10_021879</name>
</gene>
<dbReference type="Proteomes" id="UP001470230">
    <property type="component" value="Unassembled WGS sequence"/>
</dbReference>
<evidence type="ECO:0000256" key="3">
    <source>
        <dbReference type="ARBA" id="ARBA00022989"/>
    </source>
</evidence>
<keyword evidence="3 6" id="KW-1133">Transmembrane helix</keyword>
<feature type="compositionally biased region" description="Basic and acidic residues" evidence="5">
    <location>
        <begin position="146"/>
        <end position="159"/>
    </location>
</feature>
<dbReference type="InterPro" id="IPR013714">
    <property type="entry name" value="Golgi_TVP15"/>
</dbReference>
<dbReference type="Pfam" id="PF08507">
    <property type="entry name" value="COPI_assoc"/>
    <property type="match status" value="1"/>
</dbReference>
<comment type="caution">
    <text evidence="7">The sequence shown here is derived from an EMBL/GenBank/DDBJ whole genome shotgun (WGS) entry which is preliminary data.</text>
</comment>
<evidence type="ECO:0008006" key="9">
    <source>
        <dbReference type="Google" id="ProtNLM"/>
    </source>
</evidence>
<proteinExistence type="predicted"/>
<evidence type="ECO:0000256" key="4">
    <source>
        <dbReference type="ARBA" id="ARBA00023136"/>
    </source>
</evidence>
<evidence type="ECO:0000256" key="6">
    <source>
        <dbReference type="SAM" id="Phobius"/>
    </source>
</evidence>